<dbReference type="Gene3D" id="3.10.450.50">
    <property type="match status" value="1"/>
</dbReference>
<dbReference type="AlphaFoldDB" id="A0A937F5A0"/>
<protein>
    <submittedName>
        <fullName evidence="1">DUF4783 domain-containing protein</fullName>
    </submittedName>
</protein>
<reference evidence="1" key="1">
    <citation type="submission" date="2021-01" db="EMBL/GenBank/DDBJ databases">
        <title>Fulvivirga kasyanovii gen. nov., sp nov., a novel member of the phylum Bacteroidetes isolated from seawater in a mussel farm.</title>
        <authorList>
            <person name="Zhao L.-H."/>
            <person name="Wang Z.-J."/>
        </authorList>
    </citation>
    <scope>NUCLEOTIDE SEQUENCE</scope>
    <source>
        <strain evidence="1">2943</strain>
    </source>
</reference>
<proteinExistence type="predicted"/>
<dbReference type="InterPro" id="IPR031977">
    <property type="entry name" value="DUF4783"/>
</dbReference>
<gene>
    <name evidence="1" type="ORF">JL102_02130</name>
</gene>
<dbReference type="Proteomes" id="UP000659388">
    <property type="component" value="Unassembled WGS sequence"/>
</dbReference>
<dbReference type="Pfam" id="PF16022">
    <property type="entry name" value="DUF4783"/>
    <property type="match status" value="1"/>
</dbReference>
<organism evidence="1 2">
    <name type="scientific">Fulvivirga sediminis</name>
    <dbReference type="NCBI Taxonomy" id="2803949"/>
    <lineage>
        <taxon>Bacteria</taxon>
        <taxon>Pseudomonadati</taxon>
        <taxon>Bacteroidota</taxon>
        <taxon>Cytophagia</taxon>
        <taxon>Cytophagales</taxon>
        <taxon>Fulvivirgaceae</taxon>
        <taxon>Fulvivirga</taxon>
    </lineage>
</organism>
<name>A0A937F5A0_9BACT</name>
<comment type="caution">
    <text evidence="1">The sequence shown here is derived from an EMBL/GenBank/DDBJ whole genome shotgun (WGS) entry which is preliminary data.</text>
</comment>
<keyword evidence="2" id="KW-1185">Reference proteome</keyword>
<accession>A0A937F5A0</accession>
<evidence type="ECO:0000313" key="2">
    <source>
        <dbReference type="Proteomes" id="UP000659388"/>
    </source>
</evidence>
<sequence length="143" mass="16063">MKPVMDQMNNIKTYIVVLGLSFTLVGILSLEGLAQGDIINDVKEAIKTGSSKETAKFFNQNVDVTLDDEMQSYSKTQAEFVMKDFFKNNPPTSFTIVHQGASKGGLPYAIGQYISNKQTYRVWLRIKNSGGKYLIHEISFIKE</sequence>
<dbReference type="RefSeq" id="WP_202242024.1">
    <property type="nucleotide sequence ID" value="NZ_JAESIY010000001.1"/>
</dbReference>
<dbReference type="EMBL" id="JAESIY010000001">
    <property type="protein sequence ID" value="MBL3654914.1"/>
    <property type="molecule type" value="Genomic_DNA"/>
</dbReference>
<evidence type="ECO:0000313" key="1">
    <source>
        <dbReference type="EMBL" id="MBL3654914.1"/>
    </source>
</evidence>